<keyword evidence="4" id="KW-1185">Reference proteome</keyword>
<reference evidence="3 4" key="1">
    <citation type="journal article" date="2019" name="Sci. Rep.">
        <title>A high-quality genome of Eragrostis curvula grass provides insights into Poaceae evolution and supports new strategies to enhance forage quality.</title>
        <authorList>
            <person name="Carballo J."/>
            <person name="Santos B.A.C.M."/>
            <person name="Zappacosta D."/>
            <person name="Garbus I."/>
            <person name="Selva J.P."/>
            <person name="Gallo C.A."/>
            <person name="Diaz A."/>
            <person name="Albertini E."/>
            <person name="Caccamo M."/>
            <person name="Echenique V."/>
        </authorList>
    </citation>
    <scope>NUCLEOTIDE SEQUENCE [LARGE SCALE GENOMIC DNA]</scope>
    <source>
        <strain evidence="4">cv. Victoria</strain>
        <tissue evidence="3">Leaf</tissue>
    </source>
</reference>
<proteinExistence type="inferred from homology"/>
<evidence type="ECO:0000313" key="4">
    <source>
        <dbReference type="Proteomes" id="UP000324897"/>
    </source>
</evidence>
<organism evidence="3 4">
    <name type="scientific">Eragrostis curvula</name>
    <name type="common">weeping love grass</name>
    <dbReference type="NCBI Taxonomy" id="38414"/>
    <lineage>
        <taxon>Eukaryota</taxon>
        <taxon>Viridiplantae</taxon>
        <taxon>Streptophyta</taxon>
        <taxon>Embryophyta</taxon>
        <taxon>Tracheophyta</taxon>
        <taxon>Spermatophyta</taxon>
        <taxon>Magnoliopsida</taxon>
        <taxon>Liliopsida</taxon>
        <taxon>Poales</taxon>
        <taxon>Poaceae</taxon>
        <taxon>PACMAD clade</taxon>
        <taxon>Chloridoideae</taxon>
        <taxon>Eragrostideae</taxon>
        <taxon>Eragrostidinae</taxon>
        <taxon>Eragrostis</taxon>
    </lineage>
</organism>
<gene>
    <name evidence="3" type="ORF">EJB05_00896</name>
</gene>
<keyword evidence="1" id="KW-0378">Hydrolase</keyword>
<dbReference type="GO" id="GO:0030598">
    <property type="term" value="F:rRNA N-glycosylase activity"/>
    <property type="evidence" value="ECO:0007669"/>
    <property type="project" value="UniProtKB-EC"/>
</dbReference>
<keyword evidence="1" id="KW-0652">Protein synthesis inhibitor</keyword>
<evidence type="ECO:0000256" key="2">
    <source>
        <dbReference type="SAM" id="MobiDB-lite"/>
    </source>
</evidence>
<comment type="catalytic activity">
    <reaction evidence="1">
        <text>Endohydrolysis of the N-glycosidic bond at one specific adenosine on the 28S rRNA.</text>
        <dbReference type="EC" id="3.2.2.22"/>
    </reaction>
</comment>
<dbReference type="GO" id="GO:0006952">
    <property type="term" value="P:defense response"/>
    <property type="evidence" value="ECO:0007669"/>
    <property type="project" value="UniProtKB-KW"/>
</dbReference>
<dbReference type="Gramene" id="TVU49582">
    <property type="protein sequence ID" value="TVU49582"/>
    <property type="gene ID" value="EJB05_00896"/>
</dbReference>
<keyword evidence="1" id="KW-0800">Toxin</keyword>
<feature type="region of interest" description="Disordered" evidence="2">
    <location>
        <begin position="1"/>
        <end position="23"/>
    </location>
</feature>
<dbReference type="GO" id="GO:0090729">
    <property type="term" value="F:toxin activity"/>
    <property type="evidence" value="ECO:0007669"/>
    <property type="project" value="UniProtKB-KW"/>
</dbReference>
<sequence length="350" mass="39532">MASRKKGKNVVVESSSGPPPILDQEIPKPIATFDITDPETIAENYKTGVQNIIEAMVSGSDVKFTFYRSDGKVDCRVPVCPMKNLSPSGAYTIELVDGEAQFLLVGTKYQTWFRGIVTKLKDRFEIDGMEPKMMTRSNSLHTTSRYLELTGKTVAELKVGYQSLFKALHILAGHRVDRQDKDYDVAIAVIMVMFFEAPRFPELFQMCLELLTQMRDDFVGEEYQKLINNWFNNSRDFFEANGEVKERRVTVTEQTVEAIKKVRRSISILCRSAWDSWLETIQAGTSRRSLCYKPPRPPFRVATRCGRTSLDTSLPMSRARGVFAVLQRRRGGSASARVLAHAASIAMAFL</sequence>
<dbReference type="Pfam" id="PF00161">
    <property type="entry name" value="RIP"/>
    <property type="match status" value="1"/>
</dbReference>
<name>A0A5J9WLJ3_9POAL</name>
<evidence type="ECO:0000256" key="1">
    <source>
        <dbReference type="RuleBase" id="RU004915"/>
    </source>
</evidence>
<protein>
    <recommendedName>
        <fullName evidence="1">rRNA N-glycosylase</fullName>
        <ecNumber evidence="1">3.2.2.22</ecNumber>
    </recommendedName>
</protein>
<dbReference type="EC" id="3.2.2.22" evidence="1"/>
<dbReference type="OrthoDB" id="10629756at2759"/>
<accession>A0A5J9WLJ3</accession>
<evidence type="ECO:0000313" key="3">
    <source>
        <dbReference type="EMBL" id="TVU49582.1"/>
    </source>
</evidence>
<dbReference type="SUPFAM" id="SSF56371">
    <property type="entry name" value="Ribosome inactivating proteins (RIP)"/>
    <property type="match status" value="1"/>
</dbReference>
<dbReference type="AlphaFoldDB" id="A0A5J9WLJ3"/>
<dbReference type="InterPro" id="IPR016138">
    <property type="entry name" value="Ribosome_inactivat_prot_sub1"/>
</dbReference>
<dbReference type="Proteomes" id="UP000324897">
    <property type="component" value="Chromosome 6"/>
</dbReference>
<dbReference type="InterPro" id="IPR001574">
    <property type="entry name" value="Ribosome_inactivat_prot"/>
</dbReference>
<comment type="caution">
    <text evidence="3">The sequence shown here is derived from an EMBL/GenBank/DDBJ whole genome shotgun (WGS) entry which is preliminary data.</text>
</comment>
<dbReference type="InterPro" id="IPR036041">
    <property type="entry name" value="Ribosome-inact_prot_sf"/>
</dbReference>
<keyword evidence="1" id="KW-0611">Plant defense</keyword>
<dbReference type="GO" id="GO:0017148">
    <property type="term" value="P:negative regulation of translation"/>
    <property type="evidence" value="ECO:0007669"/>
    <property type="project" value="UniProtKB-KW"/>
</dbReference>
<dbReference type="EMBL" id="RWGY01000002">
    <property type="protein sequence ID" value="TVU49582.1"/>
    <property type="molecule type" value="Genomic_DNA"/>
</dbReference>
<comment type="similarity">
    <text evidence="1">Belongs to the ribosome-inactivating protein family.</text>
</comment>
<dbReference type="Gene3D" id="3.40.420.10">
    <property type="entry name" value="Ricin (A subunit), domain 1"/>
    <property type="match status" value="1"/>
</dbReference>